<dbReference type="InterPro" id="IPR041577">
    <property type="entry name" value="RT_RNaseH_2"/>
</dbReference>
<evidence type="ECO:0000313" key="4">
    <source>
        <dbReference type="EMBL" id="KAL0342555.1"/>
    </source>
</evidence>
<comment type="caution">
    <text evidence="4">The sequence shown here is derived from an EMBL/GenBank/DDBJ whole genome shotgun (WGS) entry which is preliminary data.</text>
</comment>
<proteinExistence type="predicted"/>
<dbReference type="Gene3D" id="3.30.420.10">
    <property type="entry name" value="Ribonuclease H-like superfamily/Ribonuclease H"/>
    <property type="match status" value="1"/>
</dbReference>
<evidence type="ECO:0000259" key="3">
    <source>
        <dbReference type="PROSITE" id="PS50994"/>
    </source>
</evidence>
<dbReference type="GO" id="GO:0015074">
    <property type="term" value="P:DNA integration"/>
    <property type="evidence" value="ECO:0007669"/>
    <property type="project" value="InterPro"/>
</dbReference>
<dbReference type="Gene3D" id="3.30.70.270">
    <property type="match status" value="1"/>
</dbReference>
<name>A0AAW2NFF8_9LAMI</name>
<dbReference type="CDD" id="cd01647">
    <property type="entry name" value="RT_LTR"/>
    <property type="match status" value="1"/>
</dbReference>
<feature type="region of interest" description="Disordered" evidence="2">
    <location>
        <begin position="83"/>
        <end position="111"/>
    </location>
</feature>
<dbReference type="GO" id="GO:0003824">
    <property type="term" value="F:catalytic activity"/>
    <property type="evidence" value="ECO:0007669"/>
    <property type="project" value="UniProtKB-KW"/>
</dbReference>
<dbReference type="SUPFAM" id="SSF53098">
    <property type="entry name" value="Ribonuclease H-like"/>
    <property type="match status" value="1"/>
</dbReference>
<dbReference type="InterPro" id="IPR043128">
    <property type="entry name" value="Rev_trsase/Diguanyl_cyclase"/>
</dbReference>
<protein>
    <submittedName>
        <fullName evidence="4">Retrovirus-related Pol polyprotein from transposon</fullName>
    </submittedName>
</protein>
<dbReference type="SUPFAM" id="SSF56672">
    <property type="entry name" value="DNA/RNA polymerases"/>
    <property type="match status" value="1"/>
</dbReference>
<dbReference type="AlphaFoldDB" id="A0AAW2NFF8"/>
<sequence>MTHALLAVEGKGLLSRPRTYREGPQHPKSDKFYRFHNYYGHTTKECRHLKNGIERLIQNGYLQEYVCWEKARSIGPHLKYEADKDKNVKNPSLESPAKNIPGPLMTGKVEVTDPPRNGVIRIIAGGPASEDSQRARLEKDKIIQEEVNKLLSAGHIKEIQFPKWLSNVVLVPKSGGKWRMCIDFWDLNKACPKDFYPLPRIDQLVDSTSGCKLLSMMDASQGYHQIMLTPEDHKRVRFIISDGTFCYVAMPFGLKNAGATYQRLVDKMFRPQLGRKMEVYVDDMLVKSKEARSHVEDLEETFVVLRKYRLKLKPGKCAFGVSGGRFPGFMVTRRDTEANPAKIKANLDMGPSPVSTKNVKDFKWTVECQQAFQELKAYLAKLPLLVKPTPGDTLYLYLSSTSQAIISALVREEDGAQTPIYYVSKVLNGAECRYPPIEKMALALVTTARKLRPYFLFYPIGVRTNTPLNGTIPTYDWAKEIPHSCHRLFTKWVEAKPLTHITEGEVMKFIWKNIICRFGLPQEIISGNGRQFQGRRIQDWCAGLHIMQRFTSVSHPQANDQVVVTNRILVQEIKKKLDRTGGNWVEELTSVLWSYRTTLRGSTRENPFFLVYGTEALIPVELGIPSHRIMHFNEGSNSQLLKEHLDLVDELQEMAFIRMQRHINMMIKAHNRE</sequence>
<evidence type="ECO:0000256" key="2">
    <source>
        <dbReference type="SAM" id="MobiDB-lite"/>
    </source>
</evidence>
<dbReference type="InterPro" id="IPR012337">
    <property type="entry name" value="RNaseH-like_sf"/>
</dbReference>
<dbReference type="PROSITE" id="PS50994">
    <property type="entry name" value="INTEGRASE"/>
    <property type="match status" value="1"/>
</dbReference>
<accession>A0AAW2NFF8</accession>
<dbReference type="Pfam" id="PF17919">
    <property type="entry name" value="RT_RNaseH_2"/>
    <property type="match status" value="1"/>
</dbReference>
<evidence type="ECO:0000256" key="1">
    <source>
        <dbReference type="ARBA" id="ARBA00023268"/>
    </source>
</evidence>
<dbReference type="Gene3D" id="3.10.10.10">
    <property type="entry name" value="HIV Type 1 Reverse Transcriptase, subunit A, domain 1"/>
    <property type="match status" value="1"/>
</dbReference>
<reference evidence="4" key="2">
    <citation type="journal article" date="2024" name="Plant">
        <title>Genomic evolution and insights into agronomic trait innovations of Sesamum species.</title>
        <authorList>
            <person name="Miao H."/>
            <person name="Wang L."/>
            <person name="Qu L."/>
            <person name="Liu H."/>
            <person name="Sun Y."/>
            <person name="Le M."/>
            <person name="Wang Q."/>
            <person name="Wei S."/>
            <person name="Zheng Y."/>
            <person name="Lin W."/>
            <person name="Duan Y."/>
            <person name="Cao H."/>
            <person name="Xiong S."/>
            <person name="Wang X."/>
            <person name="Wei L."/>
            <person name="Li C."/>
            <person name="Ma Q."/>
            <person name="Ju M."/>
            <person name="Zhao R."/>
            <person name="Li G."/>
            <person name="Mu C."/>
            <person name="Tian Q."/>
            <person name="Mei H."/>
            <person name="Zhang T."/>
            <person name="Gao T."/>
            <person name="Zhang H."/>
        </authorList>
    </citation>
    <scope>NUCLEOTIDE SEQUENCE</scope>
    <source>
        <strain evidence="4">KEN8</strain>
    </source>
</reference>
<dbReference type="InterPro" id="IPR036397">
    <property type="entry name" value="RNaseH_sf"/>
</dbReference>
<dbReference type="PANTHER" id="PTHR37984:SF5">
    <property type="entry name" value="PROTEIN NYNRIN-LIKE"/>
    <property type="match status" value="1"/>
</dbReference>
<keyword evidence="1" id="KW-0511">Multifunctional enzyme</keyword>
<dbReference type="InterPro" id="IPR050951">
    <property type="entry name" value="Retrovirus_Pol_polyprotein"/>
</dbReference>
<reference evidence="4" key="1">
    <citation type="submission" date="2020-06" db="EMBL/GenBank/DDBJ databases">
        <authorList>
            <person name="Li T."/>
            <person name="Hu X."/>
            <person name="Zhang T."/>
            <person name="Song X."/>
            <person name="Zhang H."/>
            <person name="Dai N."/>
            <person name="Sheng W."/>
            <person name="Hou X."/>
            <person name="Wei L."/>
        </authorList>
    </citation>
    <scope>NUCLEOTIDE SEQUENCE</scope>
    <source>
        <strain evidence="4">KEN8</strain>
        <tissue evidence="4">Leaf</tissue>
    </source>
</reference>
<dbReference type="InterPro" id="IPR043502">
    <property type="entry name" value="DNA/RNA_pol_sf"/>
</dbReference>
<dbReference type="PANTHER" id="PTHR37984">
    <property type="entry name" value="PROTEIN CBG26694"/>
    <property type="match status" value="1"/>
</dbReference>
<gene>
    <name evidence="4" type="ORF">Scaly_1918100</name>
</gene>
<dbReference type="Pfam" id="PF00078">
    <property type="entry name" value="RVT_1"/>
    <property type="match status" value="1"/>
</dbReference>
<feature type="domain" description="Integrase catalytic" evidence="3">
    <location>
        <begin position="449"/>
        <end position="627"/>
    </location>
</feature>
<dbReference type="InterPro" id="IPR000477">
    <property type="entry name" value="RT_dom"/>
</dbReference>
<dbReference type="EMBL" id="JACGWM010000011">
    <property type="protein sequence ID" value="KAL0342555.1"/>
    <property type="molecule type" value="Genomic_DNA"/>
</dbReference>
<dbReference type="GO" id="GO:0003676">
    <property type="term" value="F:nucleic acid binding"/>
    <property type="evidence" value="ECO:0007669"/>
    <property type="project" value="InterPro"/>
</dbReference>
<organism evidence="4">
    <name type="scientific">Sesamum calycinum</name>
    <dbReference type="NCBI Taxonomy" id="2727403"/>
    <lineage>
        <taxon>Eukaryota</taxon>
        <taxon>Viridiplantae</taxon>
        <taxon>Streptophyta</taxon>
        <taxon>Embryophyta</taxon>
        <taxon>Tracheophyta</taxon>
        <taxon>Spermatophyta</taxon>
        <taxon>Magnoliopsida</taxon>
        <taxon>eudicotyledons</taxon>
        <taxon>Gunneridae</taxon>
        <taxon>Pentapetalae</taxon>
        <taxon>asterids</taxon>
        <taxon>lamiids</taxon>
        <taxon>Lamiales</taxon>
        <taxon>Pedaliaceae</taxon>
        <taxon>Sesamum</taxon>
    </lineage>
</organism>
<dbReference type="InterPro" id="IPR001584">
    <property type="entry name" value="Integrase_cat-core"/>
</dbReference>